<dbReference type="eggNOG" id="COG2017">
    <property type="taxonomic scope" value="Bacteria"/>
</dbReference>
<evidence type="ECO:0000313" key="1">
    <source>
        <dbReference type="EMBL" id="EFV02816.1"/>
    </source>
</evidence>
<dbReference type="Proteomes" id="UP000004754">
    <property type="component" value="Unassembled WGS sequence"/>
</dbReference>
<dbReference type="GO" id="GO:0030246">
    <property type="term" value="F:carbohydrate binding"/>
    <property type="evidence" value="ECO:0007669"/>
    <property type="project" value="InterPro"/>
</dbReference>
<dbReference type="SUPFAM" id="SSF74650">
    <property type="entry name" value="Galactose mutarotase-like"/>
    <property type="match status" value="1"/>
</dbReference>
<dbReference type="EMBL" id="AEQN01000004">
    <property type="protein sequence ID" value="EFV02816.1"/>
    <property type="molecule type" value="Genomic_DNA"/>
</dbReference>
<comment type="caution">
    <text evidence="1">The sequence shown here is derived from an EMBL/GenBank/DDBJ whole genome shotgun (WGS) entry which is preliminary data.</text>
</comment>
<sequence length="293" mass="32540">MDTRLIENEYLQAEISDVGAEPVFLWDKGARRNVLWRGDDHFWGRHAPVLFPNVGRHFGDVFRHKGQVYSLSQHGFARDRVFTCVAEQPNSLSLQLVSDDATRENYPFPFVLTVTHQAVGHQLVTIWQVRNTGNEPMYFTIGGHPAFVLLKNDLAMDHYYLKIEGSGAGGLTVVRIDPKAGNPLPGVTEDWALTDGRLPLTDALFEADAIILDNHQIDRISLVHNSGDRLVTVDAGGFPNFGIWSKPGAPFVCLEPWVGRTDDAGFTGELSEKPGIITLDAGETFEARYAIEL</sequence>
<dbReference type="GO" id="GO:0016853">
    <property type="term" value="F:isomerase activity"/>
    <property type="evidence" value="ECO:0007669"/>
    <property type="project" value="InterPro"/>
</dbReference>
<accession>E6MDL6</accession>
<dbReference type="HOGENOM" id="CLU_057834_1_0_9"/>
<dbReference type="STRING" id="887929.HMP0721_0098"/>
<organism evidence="1 2">
    <name type="scientific">Pseudoramibacter alactolyticus ATCC 23263</name>
    <dbReference type="NCBI Taxonomy" id="887929"/>
    <lineage>
        <taxon>Bacteria</taxon>
        <taxon>Bacillati</taxon>
        <taxon>Bacillota</taxon>
        <taxon>Clostridia</taxon>
        <taxon>Eubacteriales</taxon>
        <taxon>Eubacteriaceae</taxon>
        <taxon>Pseudoramibacter</taxon>
    </lineage>
</organism>
<dbReference type="InterPro" id="IPR037481">
    <property type="entry name" value="LacX"/>
</dbReference>
<name>E6MDL6_9FIRM</name>
<dbReference type="PANTHER" id="PTHR11122:SF13">
    <property type="entry name" value="GLUCOSE-6-PHOSPHATE 1-EPIMERASE"/>
    <property type="match status" value="1"/>
</dbReference>
<dbReference type="InterPro" id="IPR014718">
    <property type="entry name" value="GH-type_carb-bd"/>
</dbReference>
<gene>
    <name evidence="1" type="ORF">HMP0721_0098</name>
</gene>
<dbReference type="GO" id="GO:0005975">
    <property type="term" value="P:carbohydrate metabolic process"/>
    <property type="evidence" value="ECO:0007669"/>
    <property type="project" value="InterPro"/>
</dbReference>
<dbReference type="Gene3D" id="2.70.98.10">
    <property type="match status" value="1"/>
</dbReference>
<dbReference type="AlphaFoldDB" id="E6MDL6"/>
<keyword evidence="2" id="KW-1185">Reference proteome</keyword>
<reference evidence="1 2" key="1">
    <citation type="submission" date="2010-12" db="EMBL/GenBank/DDBJ databases">
        <authorList>
            <person name="Muzny D."/>
            <person name="Qin X."/>
            <person name="Deng J."/>
            <person name="Jiang H."/>
            <person name="Liu Y."/>
            <person name="Qu J."/>
            <person name="Song X.-Z."/>
            <person name="Zhang L."/>
            <person name="Thornton R."/>
            <person name="Coyle M."/>
            <person name="Francisco L."/>
            <person name="Jackson L."/>
            <person name="Javaid M."/>
            <person name="Korchina V."/>
            <person name="Kovar C."/>
            <person name="Mata R."/>
            <person name="Mathew T."/>
            <person name="Ngo R."/>
            <person name="Nguyen L."/>
            <person name="Nguyen N."/>
            <person name="Okwuonu G."/>
            <person name="Ongeri F."/>
            <person name="Pham C."/>
            <person name="Simmons D."/>
            <person name="Wilczek-Boney K."/>
            <person name="Hale W."/>
            <person name="Jakkamsetti A."/>
            <person name="Pham P."/>
            <person name="Ruth R."/>
            <person name="San Lucas F."/>
            <person name="Warren J."/>
            <person name="Zhang J."/>
            <person name="Zhao Z."/>
            <person name="Zhou C."/>
            <person name="Zhu D."/>
            <person name="Lee S."/>
            <person name="Bess C."/>
            <person name="Blankenburg K."/>
            <person name="Forbes L."/>
            <person name="Fu Q."/>
            <person name="Gubbala S."/>
            <person name="Hirani K."/>
            <person name="Jayaseelan J.C."/>
            <person name="Lara F."/>
            <person name="Munidasa M."/>
            <person name="Palculict T."/>
            <person name="Patil S."/>
            <person name="Pu L.-L."/>
            <person name="Saada N."/>
            <person name="Tang L."/>
            <person name="Weissenberger G."/>
            <person name="Zhu Y."/>
            <person name="Hemphill L."/>
            <person name="Shang Y."/>
            <person name="Youmans B."/>
            <person name="Ayvaz T."/>
            <person name="Ross M."/>
            <person name="Santibanez J."/>
            <person name="Aqrawi P."/>
            <person name="Gross S."/>
            <person name="Joshi V."/>
            <person name="Fowler G."/>
            <person name="Nazareth L."/>
            <person name="Reid J."/>
            <person name="Worley K."/>
            <person name="Petrosino J."/>
            <person name="Highlander S."/>
            <person name="Gibbs R."/>
        </authorList>
    </citation>
    <scope>NUCLEOTIDE SEQUENCE [LARGE SCALE GENOMIC DNA]</scope>
    <source>
        <strain evidence="1 2">ATCC 23263</strain>
    </source>
</reference>
<proteinExistence type="predicted"/>
<dbReference type="RefSeq" id="WP_006597516.1">
    <property type="nucleotide sequence ID" value="NZ_GL622359.1"/>
</dbReference>
<protein>
    <submittedName>
        <fullName evidence="1">Aldose 1-epimerase</fullName>
    </submittedName>
</protein>
<dbReference type="CDD" id="cd09024">
    <property type="entry name" value="Aldose_epim_lacX"/>
    <property type="match status" value="1"/>
</dbReference>
<dbReference type="Pfam" id="PF01263">
    <property type="entry name" value="Aldose_epim"/>
    <property type="match status" value="1"/>
</dbReference>
<dbReference type="PANTHER" id="PTHR11122">
    <property type="entry name" value="APOSPORY-ASSOCIATED PROTEIN C-RELATED"/>
    <property type="match status" value="1"/>
</dbReference>
<dbReference type="OrthoDB" id="9795355at2"/>
<dbReference type="InterPro" id="IPR011013">
    <property type="entry name" value="Gal_mutarotase_sf_dom"/>
</dbReference>
<dbReference type="InterPro" id="IPR008183">
    <property type="entry name" value="Aldose_1/G6P_1-epimerase"/>
</dbReference>
<evidence type="ECO:0000313" key="2">
    <source>
        <dbReference type="Proteomes" id="UP000004754"/>
    </source>
</evidence>